<sequence length="163" mass="19009">VTLGVRRSSLMHGNSLPQAAKAQVSKPAEQGFFSYTRNWSRDKSFNLSEAPQKGDTPMFFLLRRVGHAYEVWPLIFLTALWAGVFCWYTITAFNKNEVLLDRSKNVAPWDWSRIKDKYWKMQTLMFDSTYIFGGKADTHKRLEIMETLQDEMMEAAKRRGTRN</sequence>
<gene>
    <name evidence="2" type="ORF">PENTCL1PPCAC_27053</name>
</gene>
<dbReference type="Proteomes" id="UP001432027">
    <property type="component" value="Unassembled WGS sequence"/>
</dbReference>
<keyword evidence="1" id="KW-0472">Membrane</keyword>
<protein>
    <submittedName>
        <fullName evidence="2">Uncharacterized protein</fullName>
    </submittedName>
</protein>
<keyword evidence="3" id="KW-1185">Reference proteome</keyword>
<accession>A0AAV5UD38</accession>
<name>A0AAV5UD38_9BILA</name>
<evidence type="ECO:0000313" key="2">
    <source>
        <dbReference type="EMBL" id="GMT04879.1"/>
    </source>
</evidence>
<reference evidence="2" key="1">
    <citation type="submission" date="2023-10" db="EMBL/GenBank/DDBJ databases">
        <title>Genome assembly of Pristionchus species.</title>
        <authorList>
            <person name="Yoshida K."/>
            <person name="Sommer R.J."/>
        </authorList>
    </citation>
    <scope>NUCLEOTIDE SEQUENCE</scope>
    <source>
        <strain evidence="2">RS0144</strain>
    </source>
</reference>
<feature type="non-terminal residue" evidence="2">
    <location>
        <position position="1"/>
    </location>
</feature>
<dbReference type="EMBL" id="BTSX01000006">
    <property type="protein sequence ID" value="GMT04879.1"/>
    <property type="molecule type" value="Genomic_DNA"/>
</dbReference>
<keyword evidence="1" id="KW-1133">Transmembrane helix</keyword>
<evidence type="ECO:0000313" key="3">
    <source>
        <dbReference type="Proteomes" id="UP001432027"/>
    </source>
</evidence>
<comment type="caution">
    <text evidence="2">The sequence shown here is derived from an EMBL/GenBank/DDBJ whole genome shotgun (WGS) entry which is preliminary data.</text>
</comment>
<dbReference type="AlphaFoldDB" id="A0AAV5UD38"/>
<proteinExistence type="predicted"/>
<organism evidence="2 3">
    <name type="scientific">Pristionchus entomophagus</name>
    <dbReference type="NCBI Taxonomy" id="358040"/>
    <lineage>
        <taxon>Eukaryota</taxon>
        <taxon>Metazoa</taxon>
        <taxon>Ecdysozoa</taxon>
        <taxon>Nematoda</taxon>
        <taxon>Chromadorea</taxon>
        <taxon>Rhabditida</taxon>
        <taxon>Rhabditina</taxon>
        <taxon>Diplogasteromorpha</taxon>
        <taxon>Diplogasteroidea</taxon>
        <taxon>Neodiplogasteridae</taxon>
        <taxon>Pristionchus</taxon>
    </lineage>
</organism>
<keyword evidence="1" id="KW-0812">Transmembrane</keyword>
<feature type="transmembrane region" description="Helical" evidence="1">
    <location>
        <begin position="71"/>
        <end position="93"/>
    </location>
</feature>
<evidence type="ECO:0000256" key="1">
    <source>
        <dbReference type="SAM" id="Phobius"/>
    </source>
</evidence>